<evidence type="ECO:0000313" key="2">
    <source>
        <dbReference type="EMBL" id="KAK7686632.1"/>
    </source>
</evidence>
<sequence>MFRASPWVTYDPNLDATTSNSHSFPHIPAMASEDVEMDAPQISTLREDETPEPDPTPARTTKFRVKLLVGGGKAGSSSSKTQMSQPESEDDDEDDDDDDEEDQLIDDDDEEEPEVKVVTPSPAVSAAPSARGTPVKRGAAGRGRGGRKRGAKAGATVPPVEPASTTAPAASTSAPPAAATKKRGGATGTGRGRGGGRKRGNSSQRRMGNPFIQS</sequence>
<feature type="compositionally biased region" description="Low complexity" evidence="1">
    <location>
        <begin position="152"/>
        <end position="179"/>
    </location>
</feature>
<protein>
    <submittedName>
        <fullName evidence="2">Uncharacterized protein</fullName>
    </submittedName>
</protein>
<gene>
    <name evidence="2" type="ORF">QCA50_010232</name>
</gene>
<keyword evidence="3" id="KW-1185">Reference proteome</keyword>
<evidence type="ECO:0000313" key="3">
    <source>
        <dbReference type="Proteomes" id="UP001385951"/>
    </source>
</evidence>
<dbReference type="AlphaFoldDB" id="A0AAW0G2M6"/>
<dbReference type="Proteomes" id="UP001385951">
    <property type="component" value="Unassembled WGS sequence"/>
</dbReference>
<name>A0AAW0G2M6_9APHY</name>
<feature type="compositionally biased region" description="Polar residues" evidence="1">
    <location>
        <begin position="201"/>
        <end position="214"/>
    </location>
</feature>
<evidence type="ECO:0000256" key="1">
    <source>
        <dbReference type="SAM" id="MobiDB-lite"/>
    </source>
</evidence>
<accession>A0AAW0G2M6</accession>
<reference evidence="2 3" key="1">
    <citation type="submission" date="2022-09" db="EMBL/GenBank/DDBJ databases">
        <authorList>
            <person name="Palmer J.M."/>
        </authorList>
    </citation>
    <scope>NUCLEOTIDE SEQUENCE [LARGE SCALE GENOMIC DNA]</scope>
    <source>
        <strain evidence="2 3">DSM 7382</strain>
    </source>
</reference>
<organism evidence="2 3">
    <name type="scientific">Cerrena zonata</name>
    <dbReference type="NCBI Taxonomy" id="2478898"/>
    <lineage>
        <taxon>Eukaryota</taxon>
        <taxon>Fungi</taxon>
        <taxon>Dikarya</taxon>
        <taxon>Basidiomycota</taxon>
        <taxon>Agaricomycotina</taxon>
        <taxon>Agaricomycetes</taxon>
        <taxon>Polyporales</taxon>
        <taxon>Cerrenaceae</taxon>
        <taxon>Cerrena</taxon>
    </lineage>
</organism>
<feature type="compositionally biased region" description="Low complexity" evidence="1">
    <location>
        <begin position="117"/>
        <end position="130"/>
    </location>
</feature>
<comment type="caution">
    <text evidence="2">The sequence shown here is derived from an EMBL/GenBank/DDBJ whole genome shotgun (WGS) entry which is preliminary data.</text>
</comment>
<proteinExistence type="predicted"/>
<feature type="region of interest" description="Disordered" evidence="1">
    <location>
        <begin position="1"/>
        <end position="214"/>
    </location>
</feature>
<dbReference type="EMBL" id="JASBNA010000016">
    <property type="protein sequence ID" value="KAK7686632.1"/>
    <property type="molecule type" value="Genomic_DNA"/>
</dbReference>
<feature type="compositionally biased region" description="Acidic residues" evidence="1">
    <location>
        <begin position="87"/>
        <end position="113"/>
    </location>
</feature>